<evidence type="ECO:0000256" key="3">
    <source>
        <dbReference type="ARBA" id="ARBA00029447"/>
    </source>
</evidence>
<dbReference type="GO" id="GO:0006935">
    <property type="term" value="P:chemotaxis"/>
    <property type="evidence" value="ECO:0007669"/>
    <property type="project" value="UniProtKB-ARBA"/>
</dbReference>
<feature type="transmembrane region" description="Helical" evidence="5">
    <location>
        <begin position="311"/>
        <end position="333"/>
    </location>
</feature>
<dbReference type="OrthoDB" id="5731264at2"/>
<name>A0A090T072_9VIBR</name>
<organism evidence="8 9">
    <name type="scientific">Vibrio maritimus</name>
    <dbReference type="NCBI Taxonomy" id="990268"/>
    <lineage>
        <taxon>Bacteria</taxon>
        <taxon>Pseudomonadati</taxon>
        <taxon>Pseudomonadota</taxon>
        <taxon>Gammaproteobacteria</taxon>
        <taxon>Vibrionales</taxon>
        <taxon>Vibrionaceae</taxon>
        <taxon>Vibrio</taxon>
    </lineage>
</organism>
<dbReference type="EMBL" id="BBMT01000003">
    <property type="protein sequence ID" value="GAL33425.1"/>
    <property type="molecule type" value="Genomic_DNA"/>
</dbReference>
<feature type="domain" description="HAMP" evidence="7">
    <location>
        <begin position="335"/>
        <end position="388"/>
    </location>
</feature>
<sequence length="665" mass="71821">MKLSISSKLRTSYLALAVLFIVSSLFVYRSVDGLQTQTHSLLRFDLPTVDASRQLGQSLQTTVSELRGHMLLVGSEEQVEASKAKVLQHIDHVDIQLISLEGLLPEQTYLAVSERWVSIKETANKILEIAQTHDNLPAHALFINEAAPIAEVALDQIQGLINDEAGRAAGGERKRLFKLYADAYNSLANALSAQRDYLQYGNQDYLDKYNDFLKSHTKVVEQIGYKTQLLSSSDESLWSLFNEMKGLYLPLAKQVIELRQSPSWNQSNFLMESELLPAIQNVQSELDNVVLLAQQKAGETENSIGSSVNSLLAILALSCVVVLGVAFIVSHFLGRQIGGRVSLIAKRAQLIAAGDVSSAPLTVSGRDELADLMTSINSMNQSLSKLVGQVSQSVSAVEDKMDDLTKHSRESLQQVELQSSNLDNIGHSLSEVAVGSEQTASQVQISSSALVDAKQELASGETMLTENHGNMTDLVSAIQTAQQLVAKLSNESQAIGKVTEVIEGLAEQTNLLALNAAIEAARAGEQGRGFAVVADEVRMLASRTTESTTEINAIVQAIRSSTNKVEEQINEGTSIASDAMEQTHEALSRIQLSAEQVELVNAQMASLAATAEQQANATQTISGLVNDINESLSAVAGQTRSANEVTEQVTANVGELHQQVANFKV</sequence>
<evidence type="ECO:0000313" key="8">
    <source>
        <dbReference type="EMBL" id="GAL33425.1"/>
    </source>
</evidence>
<dbReference type="CDD" id="cd06225">
    <property type="entry name" value="HAMP"/>
    <property type="match status" value="1"/>
</dbReference>
<dbReference type="SMART" id="SM00283">
    <property type="entry name" value="MA"/>
    <property type="match status" value="1"/>
</dbReference>
<keyword evidence="9" id="KW-1185">Reference proteome</keyword>
<dbReference type="Gene3D" id="1.10.287.950">
    <property type="entry name" value="Methyl-accepting chemotaxis protein"/>
    <property type="match status" value="1"/>
</dbReference>
<feature type="domain" description="Methyl-accepting transducer" evidence="6">
    <location>
        <begin position="393"/>
        <end position="629"/>
    </location>
</feature>
<dbReference type="InterPro" id="IPR003660">
    <property type="entry name" value="HAMP_dom"/>
</dbReference>
<comment type="caution">
    <text evidence="8">The sequence shown here is derived from an EMBL/GenBank/DDBJ whole genome shotgun (WGS) entry which is preliminary data.</text>
</comment>
<accession>A0A090T072</accession>
<keyword evidence="2 4" id="KW-0807">Transducer</keyword>
<dbReference type="Pfam" id="PF00015">
    <property type="entry name" value="MCPsignal"/>
    <property type="match status" value="1"/>
</dbReference>
<reference evidence="8 9" key="2">
    <citation type="submission" date="2014-09" db="EMBL/GenBank/DDBJ databases">
        <authorList>
            <consortium name="NBRP consortium"/>
            <person name="Sawabe T."/>
            <person name="Meirelles P."/>
            <person name="Nakanishi M."/>
            <person name="Sayaka M."/>
            <person name="Hattori M."/>
            <person name="Ohkuma M."/>
        </authorList>
    </citation>
    <scope>NUCLEOTIDE SEQUENCE [LARGE SCALE GENOMIC DNA]</scope>
    <source>
        <strain evidence="8 9">JCM 19240</strain>
    </source>
</reference>
<dbReference type="Proteomes" id="UP000029224">
    <property type="component" value="Unassembled WGS sequence"/>
</dbReference>
<dbReference type="GO" id="GO:0007165">
    <property type="term" value="P:signal transduction"/>
    <property type="evidence" value="ECO:0007669"/>
    <property type="project" value="UniProtKB-KW"/>
</dbReference>
<proteinExistence type="inferred from homology"/>
<gene>
    <name evidence="8" type="ORF">JCM19240_2121</name>
</gene>
<dbReference type="AlphaFoldDB" id="A0A090T072"/>
<evidence type="ECO:0000256" key="4">
    <source>
        <dbReference type="PROSITE-ProRule" id="PRU00284"/>
    </source>
</evidence>
<dbReference type="FunFam" id="1.10.287.950:FF:000001">
    <property type="entry name" value="Methyl-accepting chemotaxis sensory transducer"/>
    <property type="match status" value="1"/>
</dbReference>
<keyword evidence="5" id="KW-0812">Transmembrane</keyword>
<dbReference type="PANTHER" id="PTHR32089:SF120">
    <property type="entry name" value="METHYL-ACCEPTING CHEMOTAXIS PROTEIN TLPQ"/>
    <property type="match status" value="1"/>
</dbReference>
<dbReference type="SUPFAM" id="SSF58104">
    <property type="entry name" value="Methyl-accepting chemotaxis protein (MCP) signaling domain"/>
    <property type="match status" value="1"/>
</dbReference>
<dbReference type="PROSITE" id="PS50111">
    <property type="entry name" value="CHEMOTAXIS_TRANSDUC_2"/>
    <property type="match status" value="1"/>
</dbReference>
<dbReference type="InterPro" id="IPR004089">
    <property type="entry name" value="MCPsignal_dom"/>
</dbReference>
<reference evidence="8 9" key="1">
    <citation type="submission" date="2014-09" db="EMBL/GenBank/DDBJ databases">
        <title>Vibrio maritimus JCM 19240. (C210) whole genome shotgun sequence.</title>
        <authorList>
            <person name="Sawabe T."/>
            <person name="Meirelles P."/>
            <person name="Nakanishi M."/>
            <person name="Sayaka M."/>
            <person name="Hattori M."/>
            <person name="Ohkuma M."/>
        </authorList>
    </citation>
    <scope>NUCLEOTIDE SEQUENCE [LARGE SCALE GENOMIC DNA]</scope>
    <source>
        <strain evidence="8 9">JCM 19240</strain>
    </source>
</reference>
<dbReference type="GO" id="GO:0016020">
    <property type="term" value="C:membrane"/>
    <property type="evidence" value="ECO:0007669"/>
    <property type="project" value="UniProtKB-SubCell"/>
</dbReference>
<keyword evidence="5" id="KW-1133">Transmembrane helix</keyword>
<protein>
    <submittedName>
        <fullName evidence="8">Methyl-accepting chemotaxis protein</fullName>
    </submittedName>
</protein>
<evidence type="ECO:0000256" key="2">
    <source>
        <dbReference type="ARBA" id="ARBA00023224"/>
    </source>
</evidence>
<evidence type="ECO:0000256" key="1">
    <source>
        <dbReference type="ARBA" id="ARBA00004370"/>
    </source>
</evidence>
<dbReference type="SMART" id="SM00304">
    <property type="entry name" value="HAMP"/>
    <property type="match status" value="1"/>
</dbReference>
<dbReference type="Pfam" id="PF00672">
    <property type="entry name" value="HAMP"/>
    <property type="match status" value="1"/>
</dbReference>
<evidence type="ECO:0000256" key="5">
    <source>
        <dbReference type="SAM" id="Phobius"/>
    </source>
</evidence>
<evidence type="ECO:0000313" key="9">
    <source>
        <dbReference type="Proteomes" id="UP000029224"/>
    </source>
</evidence>
<keyword evidence="5" id="KW-0472">Membrane</keyword>
<comment type="subcellular location">
    <subcellularLocation>
        <location evidence="1">Membrane</location>
    </subcellularLocation>
</comment>
<evidence type="ECO:0000259" key="6">
    <source>
        <dbReference type="PROSITE" id="PS50111"/>
    </source>
</evidence>
<dbReference type="PANTHER" id="PTHR32089">
    <property type="entry name" value="METHYL-ACCEPTING CHEMOTAXIS PROTEIN MCPB"/>
    <property type="match status" value="1"/>
</dbReference>
<comment type="similarity">
    <text evidence="3">Belongs to the methyl-accepting chemotaxis (MCP) protein family.</text>
</comment>
<evidence type="ECO:0000259" key="7">
    <source>
        <dbReference type="PROSITE" id="PS50885"/>
    </source>
</evidence>
<dbReference type="PROSITE" id="PS50885">
    <property type="entry name" value="HAMP"/>
    <property type="match status" value="1"/>
</dbReference>